<keyword evidence="4 9" id="KW-0963">Cytoplasm</keyword>
<name>A0A258FQW9_9CAUL</name>
<comment type="caution">
    <text evidence="10">The sequence shown here is derived from an EMBL/GenBank/DDBJ whole genome shotgun (WGS) entry which is preliminary data.</text>
</comment>
<evidence type="ECO:0000313" key="11">
    <source>
        <dbReference type="Proteomes" id="UP000215595"/>
    </source>
</evidence>
<comment type="function">
    <text evidence="9">Transaldolase is important for the balance of metabolites in the pentose-phosphate pathway.</text>
</comment>
<dbReference type="InterPro" id="IPR013785">
    <property type="entry name" value="Aldolase_TIM"/>
</dbReference>
<dbReference type="HAMAP" id="MF_00494">
    <property type="entry name" value="Transaldolase_3b"/>
    <property type="match status" value="1"/>
</dbReference>
<gene>
    <name evidence="9" type="primary">tal</name>
    <name evidence="10" type="ORF">B7Z01_05010</name>
</gene>
<dbReference type="Proteomes" id="UP000215595">
    <property type="component" value="Unassembled WGS sequence"/>
</dbReference>
<evidence type="ECO:0000256" key="4">
    <source>
        <dbReference type="ARBA" id="ARBA00022490"/>
    </source>
</evidence>
<dbReference type="GO" id="GO:0004801">
    <property type="term" value="F:transaldolase activity"/>
    <property type="evidence" value="ECO:0007669"/>
    <property type="project" value="UniProtKB-UniRule"/>
</dbReference>
<dbReference type="GO" id="GO:0006098">
    <property type="term" value="P:pentose-phosphate shunt"/>
    <property type="evidence" value="ECO:0007669"/>
    <property type="project" value="UniProtKB-UniRule"/>
</dbReference>
<dbReference type="GO" id="GO:0016832">
    <property type="term" value="F:aldehyde-lyase activity"/>
    <property type="evidence" value="ECO:0007669"/>
    <property type="project" value="InterPro"/>
</dbReference>
<evidence type="ECO:0000256" key="6">
    <source>
        <dbReference type="ARBA" id="ARBA00023126"/>
    </source>
</evidence>
<dbReference type="InterPro" id="IPR001585">
    <property type="entry name" value="TAL/FSA"/>
</dbReference>
<dbReference type="PROSITE" id="PS00958">
    <property type="entry name" value="TRANSALDOLASE_2"/>
    <property type="match status" value="1"/>
</dbReference>
<evidence type="ECO:0000256" key="8">
    <source>
        <dbReference type="ARBA" id="ARBA00048810"/>
    </source>
</evidence>
<accession>A0A258FQW9</accession>
<evidence type="ECO:0000256" key="5">
    <source>
        <dbReference type="ARBA" id="ARBA00022679"/>
    </source>
</evidence>
<organism evidence="10 11">
    <name type="scientific">Brevundimonas subvibrioides</name>
    <dbReference type="NCBI Taxonomy" id="74313"/>
    <lineage>
        <taxon>Bacteria</taxon>
        <taxon>Pseudomonadati</taxon>
        <taxon>Pseudomonadota</taxon>
        <taxon>Alphaproteobacteria</taxon>
        <taxon>Caulobacterales</taxon>
        <taxon>Caulobacteraceae</taxon>
        <taxon>Brevundimonas</taxon>
    </lineage>
</organism>
<proteinExistence type="inferred from homology"/>
<dbReference type="CDD" id="cd00956">
    <property type="entry name" value="Transaldolase_FSA"/>
    <property type="match status" value="1"/>
</dbReference>
<comment type="catalytic activity">
    <reaction evidence="8 9">
        <text>D-sedoheptulose 7-phosphate + D-glyceraldehyde 3-phosphate = D-erythrose 4-phosphate + beta-D-fructose 6-phosphate</text>
        <dbReference type="Rhea" id="RHEA:17053"/>
        <dbReference type="ChEBI" id="CHEBI:16897"/>
        <dbReference type="ChEBI" id="CHEBI:57483"/>
        <dbReference type="ChEBI" id="CHEBI:57634"/>
        <dbReference type="ChEBI" id="CHEBI:59776"/>
        <dbReference type="EC" id="2.2.1.2"/>
    </reaction>
</comment>
<evidence type="ECO:0000313" key="10">
    <source>
        <dbReference type="EMBL" id="OYX34895.1"/>
    </source>
</evidence>
<keyword evidence="5 9" id="KW-0808">Transferase</keyword>
<comment type="similarity">
    <text evidence="3 9">Belongs to the transaldolase family. Type 3B subfamily.</text>
</comment>
<dbReference type="EC" id="2.2.1.2" evidence="9"/>
<dbReference type="PANTHER" id="PTHR10683">
    <property type="entry name" value="TRANSALDOLASE"/>
    <property type="match status" value="1"/>
</dbReference>
<keyword evidence="7 9" id="KW-0704">Schiff base</keyword>
<reference evidence="10 11" key="1">
    <citation type="submission" date="2017-03" db="EMBL/GenBank/DDBJ databases">
        <title>Lifting the veil on microbial sulfur biogeochemistry in mining wastewaters.</title>
        <authorList>
            <person name="Kantor R.S."/>
            <person name="Colenbrander Nelson T."/>
            <person name="Marshall S."/>
            <person name="Bennett D."/>
            <person name="Apte S."/>
            <person name="Camacho D."/>
            <person name="Thomas B.C."/>
            <person name="Warren L.A."/>
            <person name="Banfield J.F."/>
        </authorList>
    </citation>
    <scope>NUCLEOTIDE SEQUENCE [LARGE SCALE GENOMIC DNA]</scope>
    <source>
        <strain evidence="10">32-69-9</strain>
    </source>
</reference>
<dbReference type="InterPro" id="IPR018225">
    <property type="entry name" value="Transaldolase_AS"/>
</dbReference>
<dbReference type="GO" id="GO:0005975">
    <property type="term" value="P:carbohydrate metabolic process"/>
    <property type="evidence" value="ECO:0007669"/>
    <property type="project" value="InterPro"/>
</dbReference>
<dbReference type="PROSITE" id="PS01054">
    <property type="entry name" value="TRANSALDOLASE_1"/>
    <property type="match status" value="1"/>
</dbReference>
<dbReference type="UniPathway" id="UPA00115">
    <property type="reaction ID" value="UER00414"/>
</dbReference>
<dbReference type="Pfam" id="PF00923">
    <property type="entry name" value="TAL_FSA"/>
    <property type="match status" value="1"/>
</dbReference>
<dbReference type="SUPFAM" id="SSF51569">
    <property type="entry name" value="Aldolase"/>
    <property type="match status" value="1"/>
</dbReference>
<dbReference type="InterPro" id="IPR022999">
    <property type="entry name" value="Transaldolase_3B"/>
</dbReference>
<dbReference type="Gene3D" id="3.20.20.70">
    <property type="entry name" value="Aldolase class I"/>
    <property type="match status" value="1"/>
</dbReference>
<feature type="active site" description="Schiff-base intermediate with substrate" evidence="9">
    <location>
        <position position="83"/>
    </location>
</feature>
<dbReference type="GO" id="GO:0042182">
    <property type="term" value="P:ketone catabolic process"/>
    <property type="evidence" value="ECO:0007669"/>
    <property type="project" value="UniProtKB-ARBA"/>
</dbReference>
<evidence type="ECO:0000256" key="9">
    <source>
        <dbReference type="HAMAP-Rule" id="MF_00494"/>
    </source>
</evidence>
<keyword evidence="6 9" id="KW-0570">Pentose shunt</keyword>
<dbReference type="EMBL" id="NCEB01000007">
    <property type="protein sequence ID" value="OYX34895.1"/>
    <property type="molecule type" value="Genomic_DNA"/>
</dbReference>
<protein>
    <recommendedName>
        <fullName evidence="9">Probable transaldolase</fullName>
        <ecNumber evidence="9">2.2.1.2</ecNumber>
    </recommendedName>
</protein>
<evidence type="ECO:0000256" key="1">
    <source>
        <dbReference type="ARBA" id="ARBA00004496"/>
    </source>
</evidence>
<dbReference type="AlphaFoldDB" id="A0A258FQW9"/>
<comment type="pathway">
    <text evidence="2 9">Carbohydrate degradation; pentose phosphate pathway; D-glyceraldehyde 3-phosphate and beta-D-fructose 6-phosphate from D-ribose 5-phosphate and D-xylulose 5-phosphate (non-oxidative stage): step 2/3.</text>
</comment>
<dbReference type="GO" id="GO:0005737">
    <property type="term" value="C:cytoplasm"/>
    <property type="evidence" value="ECO:0007669"/>
    <property type="project" value="UniProtKB-SubCell"/>
</dbReference>
<dbReference type="InterPro" id="IPR033919">
    <property type="entry name" value="TSA/FSA_arc/bac"/>
</dbReference>
<dbReference type="FunFam" id="3.20.20.70:FF:000018">
    <property type="entry name" value="Probable transaldolase"/>
    <property type="match status" value="1"/>
</dbReference>
<dbReference type="InterPro" id="IPR004731">
    <property type="entry name" value="Transaldolase_3B/F6P_aldolase"/>
</dbReference>
<dbReference type="PANTHER" id="PTHR10683:SF40">
    <property type="entry name" value="FRUCTOSE-6-PHOSPHATE ALDOLASE 1-RELATED"/>
    <property type="match status" value="1"/>
</dbReference>
<comment type="subcellular location">
    <subcellularLocation>
        <location evidence="1 9">Cytoplasm</location>
    </subcellularLocation>
</comment>
<evidence type="ECO:0000256" key="2">
    <source>
        <dbReference type="ARBA" id="ARBA00004857"/>
    </source>
</evidence>
<sequence length="217" mass="22716">MKLFLDTADVAVIREMLPTGIVDGVTTNPSLIARSGRVIAEVIAEICALVEGPISAEAVATDFETMVKEGDKLAAIAPNVVVKLPLTWDGLRAARAFSDKGIKTNVTLCFSVAQAMLAAKAGATFVSPFVGRLDDHGADGGELIEAIRVLYDTHGFETRILAASLRHPAHVEAAALAGADAATLPADTFKALVKHPLTDKGLDAFLADWGKTGQSIL</sequence>
<dbReference type="NCBIfam" id="TIGR00875">
    <property type="entry name" value="fsa_talC_mipB"/>
    <property type="match status" value="1"/>
</dbReference>
<evidence type="ECO:0000256" key="7">
    <source>
        <dbReference type="ARBA" id="ARBA00023270"/>
    </source>
</evidence>
<evidence type="ECO:0000256" key="3">
    <source>
        <dbReference type="ARBA" id="ARBA00005740"/>
    </source>
</evidence>